<dbReference type="Pfam" id="PF03466">
    <property type="entry name" value="LysR_substrate"/>
    <property type="match status" value="1"/>
</dbReference>
<comment type="caution">
    <text evidence="6">The sequence shown here is derived from an EMBL/GenBank/DDBJ whole genome shotgun (WGS) entry which is preliminary data.</text>
</comment>
<evidence type="ECO:0000259" key="5">
    <source>
        <dbReference type="PROSITE" id="PS50931"/>
    </source>
</evidence>
<organism evidence="6 7">
    <name type="scientific">Hohaiivirga grylli</name>
    <dbReference type="NCBI Taxonomy" id="3133970"/>
    <lineage>
        <taxon>Bacteria</taxon>
        <taxon>Pseudomonadati</taxon>
        <taxon>Pseudomonadota</taxon>
        <taxon>Alphaproteobacteria</taxon>
        <taxon>Hyphomicrobiales</taxon>
        <taxon>Methylobacteriaceae</taxon>
        <taxon>Hohaiivirga</taxon>
    </lineage>
</organism>
<dbReference type="InterPro" id="IPR036390">
    <property type="entry name" value="WH_DNA-bd_sf"/>
</dbReference>
<dbReference type="InterPro" id="IPR005119">
    <property type="entry name" value="LysR_subst-bd"/>
</dbReference>
<dbReference type="PRINTS" id="PR00039">
    <property type="entry name" value="HTHLYSR"/>
</dbReference>
<dbReference type="Gene3D" id="1.10.10.10">
    <property type="entry name" value="Winged helix-like DNA-binding domain superfamily/Winged helix DNA-binding domain"/>
    <property type="match status" value="1"/>
</dbReference>
<reference evidence="6 7" key="1">
    <citation type="submission" date="2024-04" db="EMBL/GenBank/DDBJ databases">
        <title>A novel species isolated from cricket.</title>
        <authorList>
            <person name="Wang H.-C."/>
        </authorList>
    </citation>
    <scope>NUCLEOTIDE SEQUENCE [LARGE SCALE GENOMIC DNA]</scope>
    <source>
        <strain evidence="6 7">WL0021</strain>
    </source>
</reference>
<dbReference type="EMBL" id="JBBYXI010000003">
    <property type="protein sequence ID" value="MEN3931036.1"/>
    <property type="molecule type" value="Genomic_DNA"/>
</dbReference>
<evidence type="ECO:0000256" key="1">
    <source>
        <dbReference type="ARBA" id="ARBA00009437"/>
    </source>
</evidence>
<dbReference type="SUPFAM" id="SSF53850">
    <property type="entry name" value="Periplasmic binding protein-like II"/>
    <property type="match status" value="1"/>
</dbReference>
<dbReference type="CDD" id="cd05466">
    <property type="entry name" value="PBP2_LTTR_substrate"/>
    <property type="match status" value="1"/>
</dbReference>
<dbReference type="Pfam" id="PF00126">
    <property type="entry name" value="HTH_1"/>
    <property type="match status" value="1"/>
</dbReference>
<proteinExistence type="inferred from homology"/>
<dbReference type="InterPro" id="IPR036388">
    <property type="entry name" value="WH-like_DNA-bd_sf"/>
</dbReference>
<comment type="similarity">
    <text evidence="1">Belongs to the LysR transcriptional regulatory family.</text>
</comment>
<dbReference type="RefSeq" id="WP_346337077.1">
    <property type="nucleotide sequence ID" value="NZ_JBBYXI010000003.1"/>
</dbReference>
<keyword evidence="4" id="KW-0804">Transcription</keyword>
<dbReference type="PROSITE" id="PS50931">
    <property type="entry name" value="HTH_LYSR"/>
    <property type="match status" value="1"/>
</dbReference>
<dbReference type="SUPFAM" id="SSF46785">
    <property type="entry name" value="Winged helix' DNA-binding domain"/>
    <property type="match status" value="1"/>
</dbReference>
<dbReference type="Proteomes" id="UP001418637">
    <property type="component" value="Unassembled WGS sequence"/>
</dbReference>
<protein>
    <submittedName>
        <fullName evidence="6">LysR family transcriptional regulator</fullName>
    </submittedName>
</protein>
<name>A0ABV0BL88_9HYPH</name>
<gene>
    <name evidence="6" type="ORF">WJT86_08195</name>
</gene>
<accession>A0ABV0BL88</accession>
<evidence type="ECO:0000313" key="6">
    <source>
        <dbReference type="EMBL" id="MEN3931036.1"/>
    </source>
</evidence>
<dbReference type="PANTHER" id="PTHR30126:SF91">
    <property type="entry name" value="LYSR FAMILY TRANSCRIPTIONAL REGULATOR"/>
    <property type="match status" value="1"/>
</dbReference>
<evidence type="ECO:0000256" key="3">
    <source>
        <dbReference type="ARBA" id="ARBA00023125"/>
    </source>
</evidence>
<keyword evidence="2" id="KW-0805">Transcription regulation</keyword>
<keyword evidence="3" id="KW-0238">DNA-binding</keyword>
<keyword evidence="7" id="KW-1185">Reference proteome</keyword>
<evidence type="ECO:0000313" key="7">
    <source>
        <dbReference type="Proteomes" id="UP001418637"/>
    </source>
</evidence>
<feature type="domain" description="HTH lysR-type" evidence="5">
    <location>
        <begin position="59"/>
        <end position="111"/>
    </location>
</feature>
<dbReference type="PANTHER" id="PTHR30126">
    <property type="entry name" value="HTH-TYPE TRANSCRIPTIONAL REGULATOR"/>
    <property type="match status" value="1"/>
</dbReference>
<dbReference type="InterPro" id="IPR000847">
    <property type="entry name" value="LysR_HTH_N"/>
</dbReference>
<dbReference type="Gene3D" id="3.40.190.290">
    <property type="match status" value="1"/>
</dbReference>
<evidence type="ECO:0000256" key="2">
    <source>
        <dbReference type="ARBA" id="ARBA00023015"/>
    </source>
</evidence>
<evidence type="ECO:0000256" key="4">
    <source>
        <dbReference type="ARBA" id="ARBA00023163"/>
    </source>
</evidence>
<sequence>MPVLSELLLLEQGSRQRQIGLIKARGSYGVTIIDFSGNIKIVSIDEIDILKMRYAPEALEAFVEAAALGSFSSAARKLGKTQSTVSTAIANLEIDLGLTLFSRDGRYPVLTEAGHKVLGYAHEILAASDRLEELSIRMADEVEARLTIVISDIYQLNPDQGILRRFEKRFPDIELEYLDAERADVLDLLQTGRAQLGLLAAQSDYPSDIIARRLPERVEMAVYVGRKHPLAAIPELTSDHLARYRHIYLNTYAATDKKPGGLVWSASDYLMVLEMAEEGFGWAELPRSLVKQYGRGRLVELKLNGWPRPIAADVAWSKHTPPGPAGFWLLDQFVKGMVDRSS</sequence>